<reference evidence="4" key="2">
    <citation type="submission" date="2019-09" db="UniProtKB">
        <authorList>
            <consortium name="WormBaseParasite"/>
        </authorList>
    </citation>
    <scope>IDENTIFICATION</scope>
</reference>
<dbReference type="InterPro" id="IPR000494">
    <property type="entry name" value="Rcpt_L-dom"/>
</dbReference>
<evidence type="ECO:0000313" key="4">
    <source>
        <dbReference type="WBParaSite" id="HPBE_0001049001-mRNA-1"/>
    </source>
</evidence>
<dbReference type="Pfam" id="PF01030">
    <property type="entry name" value="Recep_L_domain"/>
    <property type="match status" value="1"/>
</dbReference>
<dbReference type="EMBL" id="UZAH01026780">
    <property type="protein sequence ID" value="VDO85260.1"/>
    <property type="molecule type" value="Genomic_DNA"/>
</dbReference>
<protein>
    <submittedName>
        <fullName evidence="4">Recep_L_domain domain-containing protein</fullName>
    </submittedName>
</protein>
<dbReference type="SUPFAM" id="SSF52058">
    <property type="entry name" value="L domain-like"/>
    <property type="match status" value="1"/>
</dbReference>
<dbReference type="PANTHER" id="PTHR21662:SF59">
    <property type="entry name" value="RECEPTOR PROTEIN-TYROSINE KINASE"/>
    <property type="match status" value="1"/>
</dbReference>
<organism evidence="3 4">
    <name type="scientific">Heligmosomoides polygyrus</name>
    <name type="common">Parasitic roundworm</name>
    <dbReference type="NCBI Taxonomy" id="6339"/>
    <lineage>
        <taxon>Eukaryota</taxon>
        <taxon>Metazoa</taxon>
        <taxon>Ecdysozoa</taxon>
        <taxon>Nematoda</taxon>
        <taxon>Chromadorea</taxon>
        <taxon>Rhabditida</taxon>
        <taxon>Rhabditina</taxon>
        <taxon>Rhabditomorpha</taxon>
        <taxon>Strongyloidea</taxon>
        <taxon>Heligmosomidae</taxon>
        <taxon>Heligmosomoides</taxon>
    </lineage>
</organism>
<feature type="domain" description="Receptor L-domain" evidence="1">
    <location>
        <begin position="38"/>
        <end position="136"/>
    </location>
</feature>
<evidence type="ECO:0000313" key="2">
    <source>
        <dbReference type="EMBL" id="VDO85260.1"/>
    </source>
</evidence>
<accession>A0A3P7YBG9</accession>
<proteinExistence type="predicted"/>
<evidence type="ECO:0000313" key="3">
    <source>
        <dbReference type="Proteomes" id="UP000050761"/>
    </source>
</evidence>
<gene>
    <name evidence="2" type="ORF">HPBE_LOCUS10491</name>
</gene>
<accession>A0A183FRL8</accession>
<evidence type="ECO:0000259" key="1">
    <source>
        <dbReference type="Pfam" id="PF01030"/>
    </source>
</evidence>
<keyword evidence="3" id="KW-1185">Reference proteome</keyword>
<sequence length="158" mass="17643">MSRSFFTTMCATKFSEVDYDCYFYGGLPAYLEEPWKPQCRTLYGRIVINAESNLTEARLEELFRNITSVVGKVAVEQTLLKRLTFLKNVAAFSTLAISENALLTQLSLDKLNSSDGKIVVVRNPLLNMSKLCDRMDKISNGYRMIAGNKADCGESSTG</sequence>
<reference evidence="2 3" key="1">
    <citation type="submission" date="2018-11" db="EMBL/GenBank/DDBJ databases">
        <authorList>
            <consortium name="Pathogen Informatics"/>
        </authorList>
    </citation>
    <scope>NUCLEOTIDE SEQUENCE [LARGE SCALE GENOMIC DNA]</scope>
</reference>
<dbReference type="AlphaFoldDB" id="A0A183FRL8"/>
<dbReference type="WBParaSite" id="HPBE_0001049001-mRNA-1">
    <property type="protein sequence ID" value="HPBE_0001049001-mRNA-1"/>
    <property type="gene ID" value="HPBE_0001049001"/>
</dbReference>
<dbReference type="Gene3D" id="3.80.20.20">
    <property type="entry name" value="Receptor L-domain"/>
    <property type="match status" value="1"/>
</dbReference>
<dbReference type="InterPro" id="IPR053079">
    <property type="entry name" value="SPS2_domain"/>
</dbReference>
<dbReference type="OrthoDB" id="5871521at2759"/>
<dbReference type="Proteomes" id="UP000050761">
    <property type="component" value="Unassembled WGS sequence"/>
</dbReference>
<dbReference type="InterPro" id="IPR036941">
    <property type="entry name" value="Rcpt_L-dom_sf"/>
</dbReference>
<name>A0A183FRL8_HELPZ</name>
<dbReference type="PANTHER" id="PTHR21662">
    <property type="entry name" value="RECEPTOR PROTEIN-TYROSINE KINASE"/>
    <property type="match status" value="1"/>
</dbReference>